<keyword evidence="2" id="KW-1185">Reference proteome</keyword>
<feature type="non-terminal residue" evidence="1">
    <location>
        <position position="1"/>
    </location>
</feature>
<feature type="non-terminal residue" evidence="1">
    <location>
        <position position="156"/>
    </location>
</feature>
<reference evidence="1" key="1">
    <citation type="submission" date="2021-06" db="EMBL/GenBank/DDBJ databases">
        <authorList>
            <person name="Kallberg Y."/>
            <person name="Tangrot J."/>
            <person name="Rosling A."/>
        </authorList>
    </citation>
    <scope>NUCLEOTIDE SEQUENCE</scope>
    <source>
        <strain evidence="1">MA461A</strain>
    </source>
</reference>
<evidence type="ECO:0000313" key="1">
    <source>
        <dbReference type="EMBL" id="CAG8852167.1"/>
    </source>
</evidence>
<evidence type="ECO:0000313" key="2">
    <source>
        <dbReference type="Proteomes" id="UP000789920"/>
    </source>
</evidence>
<dbReference type="Proteomes" id="UP000789920">
    <property type="component" value="Unassembled WGS sequence"/>
</dbReference>
<proteinExistence type="predicted"/>
<organism evidence="1 2">
    <name type="scientific">Racocetra persica</name>
    <dbReference type="NCBI Taxonomy" id="160502"/>
    <lineage>
        <taxon>Eukaryota</taxon>
        <taxon>Fungi</taxon>
        <taxon>Fungi incertae sedis</taxon>
        <taxon>Mucoromycota</taxon>
        <taxon>Glomeromycotina</taxon>
        <taxon>Glomeromycetes</taxon>
        <taxon>Diversisporales</taxon>
        <taxon>Gigasporaceae</taxon>
        <taxon>Racocetra</taxon>
    </lineage>
</organism>
<gene>
    <name evidence="1" type="ORF">RPERSI_LOCUS36938</name>
</gene>
<accession>A0ACA9SY96</accession>
<comment type="caution">
    <text evidence="1">The sequence shown here is derived from an EMBL/GenBank/DDBJ whole genome shotgun (WGS) entry which is preliminary data.</text>
</comment>
<name>A0ACA9SY96_9GLOM</name>
<dbReference type="EMBL" id="CAJVQC010180408">
    <property type="protein sequence ID" value="CAG8852167.1"/>
    <property type="molecule type" value="Genomic_DNA"/>
</dbReference>
<protein>
    <submittedName>
        <fullName evidence="1">3933_t:CDS:1</fullName>
    </submittedName>
</protein>
<sequence length="156" mass="18069">IDQAFEYWKIIEKEGMQIDVCEWLATVGADIVSTTATGQSMAATTKLFNSLNIENKKSLQGIWENGVKFCQSTHLYNKSVAFMMLIPAKFRRNLPFINNINKKYLDNRDWIYDELDRIVSEKQKEIENTPFSQPLELNILTLLLTTNTERDLDKIS</sequence>